<dbReference type="Proteomes" id="UP000244090">
    <property type="component" value="Unassembled WGS sequence"/>
</dbReference>
<dbReference type="InterPro" id="IPR014710">
    <property type="entry name" value="RmlC-like_jellyroll"/>
</dbReference>
<dbReference type="OrthoDB" id="1092431at2"/>
<dbReference type="InterPro" id="IPR018490">
    <property type="entry name" value="cNMP-bd_dom_sf"/>
</dbReference>
<name>A0A2T6BTV7_9FLAO</name>
<dbReference type="Gene3D" id="2.60.120.10">
    <property type="entry name" value="Jelly Rolls"/>
    <property type="match status" value="1"/>
</dbReference>
<evidence type="ECO:0000313" key="1">
    <source>
        <dbReference type="EMBL" id="PTX59510.1"/>
    </source>
</evidence>
<keyword evidence="2" id="KW-1185">Reference proteome</keyword>
<dbReference type="InterPro" id="IPR000595">
    <property type="entry name" value="cNMP-bd_dom"/>
</dbReference>
<dbReference type="EMBL" id="QBKT01000009">
    <property type="protein sequence ID" value="PTX59510.1"/>
    <property type="molecule type" value="Genomic_DNA"/>
</dbReference>
<sequence>MKDYQNILNNIKRYVQLTPEDEQQFISIVRTTTVKRRQFIVQPNFVCSHQTYVVKGTLRSYFVTDEGVEHTIQFAVEDWFISDFNSYITQTPASLFVEALEDSIVQQISYKDVEALCAANPKFEHFFRLVAQKSFAFSQRRILSNLGKTAEERYLEFYNLYPSIVQRVPQYALASYLGMSAEFLSKIRKRLTQKS</sequence>
<evidence type="ECO:0000313" key="2">
    <source>
        <dbReference type="Proteomes" id="UP000244090"/>
    </source>
</evidence>
<dbReference type="SUPFAM" id="SSF51206">
    <property type="entry name" value="cAMP-binding domain-like"/>
    <property type="match status" value="1"/>
</dbReference>
<accession>A0A2T6BTV7</accession>
<dbReference type="RefSeq" id="WP_108116202.1">
    <property type="nucleotide sequence ID" value="NZ_QBKT01000009.1"/>
</dbReference>
<dbReference type="CDD" id="cd00038">
    <property type="entry name" value="CAP_ED"/>
    <property type="match status" value="1"/>
</dbReference>
<proteinExistence type="predicted"/>
<organism evidence="1 2">
    <name type="scientific">Kordia periserrulae</name>
    <dbReference type="NCBI Taxonomy" id="701523"/>
    <lineage>
        <taxon>Bacteria</taxon>
        <taxon>Pseudomonadati</taxon>
        <taxon>Bacteroidota</taxon>
        <taxon>Flavobacteriia</taxon>
        <taxon>Flavobacteriales</taxon>
        <taxon>Flavobacteriaceae</taxon>
        <taxon>Kordia</taxon>
    </lineage>
</organism>
<reference evidence="1 2" key="1">
    <citation type="submission" date="2018-04" db="EMBL/GenBank/DDBJ databases">
        <title>Genomic Encyclopedia of Archaeal and Bacterial Type Strains, Phase II (KMG-II): from individual species to whole genera.</title>
        <authorList>
            <person name="Goeker M."/>
        </authorList>
    </citation>
    <scope>NUCLEOTIDE SEQUENCE [LARGE SCALE GENOMIC DNA]</scope>
    <source>
        <strain evidence="1 2">DSM 25731</strain>
    </source>
</reference>
<comment type="caution">
    <text evidence="1">The sequence shown here is derived from an EMBL/GenBank/DDBJ whole genome shotgun (WGS) entry which is preliminary data.</text>
</comment>
<dbReference type="AlphaFoldDB" id="A0A2T6BTV7"/>
<gene>
    <name evidence="1" type="ORF">C8N46_10999</name>
</gene>
<protein>
    <submittedName>
        <fullName evidence="1">CRP-like cAMP-binding protein</fullName>
    </submittedName>
</protein>